<evidence type="ECO:0000313" key="1">
    <source>
        <dbReference type="EMBL" id="SVA95190.1"/>
    </source>
</evidence>
<evidence type="ECO:0008006" key="2">
    <source>
        <dbReference type="Google" id="ProtNLM"/>
    </source>
</evidence>
<feature type="non-terminal residue" evidence="1">
    <location>
        <position position="1"/>
    </location>
</feature>
<proteinExistence type="predicted"/>
<dbReference type="InterPro" id="IPR032710">
    <property type="entry name" value="NTF2-like_dom_sf"/>
</dbReference>
<dbReference type="SUPFAM" id="SSF54427">
    <property type="entry name" value="NTF2-like"/>
    <property type="match status" value="1"/>
</dbReference>
<sequence>EYDRACQLEYPSGVTGHSFSDVELFWMGLRSSMPSATFEIEHQIGREDLLMPPRAAVRWTLKGRHDGLGLFGEPTGAELYLMGIAHAEFGPWGLRREYVVFDETAIWKQIILTTG</sequence>
<dbReference type="Gene3D" id="3.10.450.50">
    <property type="match status" value="1"/>
</dbReference>
<gene>
    <name evidence="1" type="ORF">METZ01_LOCUS148044</name>
</gene>
<accession>A0A382A101</accession>
<reference evidence="1" key="1">
    <citation type="submission" date="2018-05" db="EMBL/GenBank/DDBJ databases">
        <authorList>
            <person name="Lanie J.A."/>
            <person name="Ng W.-L."/>
            <person name="Kazmierczak K.M."/>
            <person name="Andrzejewski T.M."/>
            <person name="Davidsen T.M."/>
            <person name="Wayne K.J."/>
            <person name="Tettelin H."/>
            <person name="Glass J.I."/>
            <person name="Rusch D."/>
            <person name="Podicherti R."/>
            <person name="Tsui H.-C.T."/>
            <person name="Winkler M.E."/>
        </authorList>
    </citation>
    <scope>NUCLEOTIDE SEQUENCE</scope>
</reference>
<name>A0A382A101_9ZZZZ</name>
<dbReference type="EMBL" id="UINC01023467">
    <property type="protein sequence ID" value="SVA95190.1"/>
    <property type="molecule type" value="Genomic_DNA"/>
</dbReference>
<protein>
    <recommendedName>
        <fullName evidence="2">SnoaL-like domain-containing protein</fullName>
    </recommendedName>
</protein>
<organism evidence="1">
    <name type="scientific">marine metagenome</name>
    <dbReference type="NCBI Taxonomy" id="408172"/>
    <lineage>
        <taxon>unclassified sequences</taxon>
        <taxon>metagenomes</taxon>
        <taxon>ecological metagenomes</taxon>
    </lineage>
</organism>
<dbReference type="AlphaFoldDB" id="A0A382A101"/>